<protein>
    <submittedName>
        <fullName evidence="3">Uncharacterized protein</fullName>
    </submittedName>
</protein>
<dbReference type="WBParaSite" id="nRc.2.0.1.t12322-RA">
    <property type="protein sequence ID" value="nRc.2.0.1.t12322-RA"/>
    <property type="gene ID" value="nRc.2.0.1.g12322"/>
</dbReference>
<feature type="region of interest" description="Disordered" evidence="1">
    <location>
        <begin position="166"/>
        <end position="206"/>
    </location>
</feature>
<proteinExistence type="predicted"/>
<feature type="compositionally biased region" description="Polar residues" evidence="1">
    <location>
        <begin position="194"/>
        <end position="206"/>
    </location>
</feature>
<evidence type="ECO:0000313" key="2">
    <source>
        <dbReference type="Proteomes" id="UP000887565"/>
    </source>
</evidence>
<evidence type="ECO:0000256" key="1">
    <source>
        <dbReference type="SAM" id="MobiDB-lite"/>
    </source>
</evidence>
<evidence type="ECO:0000313" key="3">
    <source>
        <dbReference type="WBParaSite" id="nRc.2.0.1.t12322-RA"/>
    </source>
</evidence>
<reference evidence="3" key="1">
    <citation type="submission" date="2022-11" db="UniProtKB">
        <authorList>
            <consortium name="WormBaseParasite"/>
        </authorList>
    </citation>
    <scope>IDENTIFICATION</scope>
</reference>
<organism evidence="2 3">
    <name type="scientific">Romanomermis culicivorax</name>
    <name type="common">Nematode worm</name>
    <dbReference type="NCBI Taxonomy" id="13658"/>
    <lineage>
        <taxon>Eukaryota</taxon>
        <taxon>Metazoa</taxon>
        <taxon>Ecdysozoa</taxon>
        <taxon>Nematoda</taxon>
        <taxon>Enoplea</taxon>
        <taxon>Dorylaimia</taxon>
        <taxon>Mermithida</taxon>
        <taxon>Mermithoidea</taxon>
        <taxon>Mermithidae</taxon>
        <taxon>Romanomermis</taxon>
    </lineage>
</organism>
<dbReference type="AlphaFoldDB" id="A0A915IEJ7"/>
<name>A0A915IEJ7_ROMCU</name>
<sequence length="206" mass="22395">MLEDISSLAPVSPEITMPVHQGEMDTKAEATAISDQTLTYILQETSTNNETVVQPIPAIDPSIYLATPVALPSSLMIATVATARFPMGHSGHLPQSVWFYTATRHVVPRTYPPALRHQIKEILIPSTITPPTMPQQMPLALTALIVAQSVPQQIAAQPLPMLPIDMQKQKPSTSTATLDKHGQPDNDNPDLLLEQQSSINCYSKTA</sequence>
<keyword evidence="2" id="KW-1185">Reference proteome</keyword>
<dbReference type="Proteomes" id="UP000887565">
    <property type="component" value="Unplaced"/>
</dbReference>
<accession>A0A915IEJ7</accession>